<evidence type="ECO:0000313" key="6">
    <source>
        <dbReference type="Proteomes" id="UP000230790"/>
    </source>
</evidence>
<accession>A0A2M8QAC5</accession>
<dbReference type="InterPro" id="IPR051052">
    <property type="entry name" value="Diverse_substrate_MTase"/>
</dbReference>
<comment type="caution">
    <text evidence="5">The sequence shown here is derived from an EMBL/GenBank/DDBJ whole genome shotgun (WGS) entry which is preliminary data.</text>
</comment>
<keyword evidence="3" id="KW-0808">Transferase</keyword>
<protein>
    <recommendedName>
        <fullName evidence="4">Methyltransferase type 11 domain-containing protein</fullName>
    </recommendedName>
</protein>
<evidence type="ECO:0000256" key="1">
    <source>
        <dbReference type="ARBA" id="ARBA00008361"/>
    </source>
</evidence>
<dbReference type="Proteomes" id="UP000230790">
    <property type="component" value="Unassembled WGS sequence"/>
</dbReference>
<dbReference type="Pfam" id="PF08241">
    <property type="entry name" value="Methyltransf_11"/>
    <property type="match status" value="1"/>
</dbReference>
<proteinExistence type="inferred from homology"/>
<dbReference type="InterPro" id="IPR013216">
    <property type="entry name" value="Methyltransf_11"/>
</dbReference>
<evidence type="ECO:0000256" key="2">
    <source>
        <dbReference type="ARBA" id="ARBA00022603"/>
    </source>
</evidence>
<reference evidence="5 6" key="1">
    <citation type="submission" date="2017-11" db="EMBL/GenBank/DDBJ databases">
        <title>Evolution of Phototrophy in the Chloroflexi Phylum Driven by Horizontal Gene Transfer.</title>
        <authorList>
            <person name="Ward L.M."/>
            <person name="Hemp J."/>
            <person name="Shih P.M."/>
            <person name="Mcglynn S.E."/>
            <person name="Fischer W."/>
        </authorList>
    </citation>
    <scope>NUCLEOTIDE SEQUENCE [LARGE SCALE GENOMIC DNA]</scope>
    <source>
        <strain evidence="5">JP3_7</strain>
    </source>
</reference>
<sequence length="238" mass="26578">MLSLDRQNRYRERYRAMRPGWRTSGEVYESRVRQYATSDAIVLDLGCGAGGVMELLGAQVKMLAGIDRHWPSLSCNRVRAMHRVLSEADAIPFRAASFDLVVCSWVIEHIARPARLFAEVSRVLKPAGHFVFLTPNAANYVTLLNRLTPKLAQAPLVRICYGRVRADTFPVTYRANTLRALRKLAGDFGLRVCALETIHDPTYLAFGEIAFRLSALIERFIADACAVHIVGDFAKSAP</sequence>
<dbReference type="InterPro" id="IPR029063">
    <property type="entry name" value="SAM-dependent_MTases_sf"/>
</dbReference>
<dbReference type="CDD" id="cd02440">
    <property type="entry name" value="AdoMet_MTases"/>
    <property type="match status" value="1"/>
</dbReference>
<dbReference type="Gene3D" id="3.40.50.150">
    <property type="entry name" value="Vaccinia Virus protein VP39"/>
    <property type="match status" value="1"/>
</dbReference>
<dbReference type="EMBL" id="PGTN01000099">
    <property type="protein sequence ID" value="PJF46755.1"/>
    <property type="molecule type" value="Genomic_DNA"/>
</dbReference>
<gene>
    <name evidence="5" type="ORF">CUN48_12190</name>
</gene>
<feature type="domain" description="Methyltransferase type 11" evidence="4">
    <location>
        <begin position="43"/>
        <end position="132"/>
    </location>
</feature>
<evidence type="ECO:0000256" key="3">
    <source>
        <dbReference type="ARBA" id="ARBA00022679"/>
    </source>
</evidence>
<evidence type="ECO:0000313" key="5">
    <source>
        <dbReference type="EMBL" id="PJF46755.1"/>
    </source>
</evidence>
<name>A0A2M8QAC5_9CHLR</name>
<dbReference type="GO" id="GO:0008757">
    <property type="term" value="F:S-adenosylmethionine-dependent methyltransferase activity"/>
    <property type="evidence" value="ECO:0007669"/>
    <property type="project" value="InterPro"/>
</dbReference>
<comment type="similarity">
    <text evidence="1">Belongs to the methyltransferase superfamily.</text>
</comment>
<organism evidence="5 6">
    <name type="scientific">Candidatus Thermofonsia Clade 3 bacterium</name>
    <dbReference type="NCBI Taxonomy" id="2364212"/>
    <lineage>
        <taxon>Bacteria</taxon>
        <taxon>Bacillati</taxon>
        <taxon>Chloroflexota</taxon>
        <taxon>Candidatus Thermofontia</taxon>
        <taxon>Candidatus Thermofonsia Clade 3</taxon>
    </lineage>
</organism>
<evidence type="ECO:0000259" key="4">
    <source>
        <dbReference type="Pfam" id="PF08241"/>
    </source>
</evidence>
<keyword evidence="2" id="KW-0489">Methyltransferase</keyword>
<dbReference type="PANTHER" id="PTHR44942">
    <property type="entry name" value="METHYLTRANSF_11 DOMAIN-CONTAINING PROTEIN"/>
    <property type="match status" value="1"/>
</dbReference>
<dbReference type="PANTHER" id="PTHR44942:SF4">
    <property type="entry name" value="METHYLTRANSFERASE TYPE 11 DOMAIN-CONTAINING PROTEIN"/>
    <property type="match status" value="1"/>
</dbReference>
<dbReference type="AlphaFoldDB" id="A0A2M8QAC5"/>
<dbReference type="GO" id="GO:0032259">
    <property type="term" value="P:methylation"/>
    <property type="evidence" value="ECO:0007669"/>
    <property type="project" value="UniProtKB-KW"/>
</dbReference>
<dbReference type="SUPFAM" id="SSF53335">
    <property type="entry name" value="S-adenosyl-L-methionine-dependent methyltransferases"/>
    <property type="match status" value="1"/>
</dbReference>